<evidence type="ECO:0000313" key="2">
    <source>
        <dbReference type="EMBL" id="KAH3796408.1"/>
    </source>
</evidence>
<feature type="region of interest" description="Disordered" evidence="1">
    <location>
        <begin position="1"/>
        <end position="35"/>
    </location>
</feature>
<dbReference type="Proteomes" id="UP000828390">
    <property type="component" value="Unassembled WGS sequence"/>
</dbReference>
<proteinExistence type="predicted"/>
<comment type="caution">
    <text evidence="2">The sequence shown here is derived from an EMBL/GenBank/DDBJ whole genome shotgun (WGS) entry which is preliminary data.</text>
</comment>
<gene>
    <name evidence="2" type="ORF">DPMN_149976</name>
</gene>
<sequence length="199" mass="22449">MGNNLKKRRFIPDRQPKTPKRKLKESQQDSSAKSVSAIETQTLFLSSEIKSSETNLAAQIAKSEIDTRLSVEGYEIALQENLQDGTTEIVSQIRKHTSSLNSELKSSENNLSALIEKSEICTRRTLEDTETALKESQQDCTNEILSQTASLGRKIDHLMDVTKRVNAYCSKDKAIENRTSAGQDDYFKKCQGKYKRNIL</sequence>
<organism evidence="2 3">
    <name type="scientific">Dreissena polymorpha</name>
    <name type="common">Zebra mussel</name>
    <name type="synonym">Mytilus polymorpha</name>
    <dbReference type="NCBI Taxonomy" id="45954"/>
    <lineage>
        <taxon>Eukaryota</taxon>
        <taxon>Metazoa</taxon>
        <taxon>Spiralia</taxon>
        <taxon>Lophotrochozoa</taxon>
        <taxon>Mollusca</taxon>
        <taxon>Bivalvia</taxon>
        <taxon>Autobranchia</taxon>
        <taxon>Heteroconchia</taxon>
        <taxon>Euheterodonta</taxon>
        <taxon>Imparidentia</taxon>
        <taxon>Neoheterodontei</taxon>
        <taxon>Myida</taxon>
        <taxon>Dreissenoidea</taxon>
        <taxon>Dreissenidae</taxon>
        <taxon>Dreissena</taxon>
    </lineage>
</organism>
<evidence type="ECO:0000313" key="3">
    <source>
        <dbReference type="Proteomes" id="UP000828390"/>
    </source>
</evidence>
<reference evidence="2" key="1">
    <citation type="journal article" date="2019" name="bioRxiv">
        <title>The Genome of the Zebra Mussel, Dreissena polymorpha: A Resource for Invasive Species Research.</title>
        <authorList>
            <person name="McCartney M.A."/>
            <person name="Auch B."/>
            <person name="Kono T."/>
            <person name="Mallez S."/>
            <person name="Zhang Y."/>
            <person name="Obille A."/>
            <person name="Becker A."/>
            <person name="Abrahante J.E."/>
            <person name="Garbe J."/>
            <person name="Badalamenti J.P."/>
            <person name="Herman A."/>
            <person name="Mangelson H."/>
            <person name="Liachko I."/>
            <person name="Sullivan S."/>
            <person name="Sone E.D."/>
            <person name="Koren S."/>
            <person name="Silverstein K.A.T."/>
            <person name="Beckman K.B."/>
            <person name="Gohl D.M."/>
        </authorList>
    </citation>
    <scope>NUCLEOTIDE SEQUENCE</scope>
    <source>
        <strain evidence="2">Duluth1</strain>
        <tissue evidence="2">Whole animal</tissue>
    </source>
</reference>
<dbReference type="EMBL" id="JAIWYP010000007">
    <property type="protein sequence ID" value="KAH3796408.1"/>
    <property type="molecule type" value="Genomic_DNA"/>
</dbReference>
<evidence type="ECO:0000256" key="1">
    <source>
        <dbReference type="SAM" id="MobiDB-lite"/>
    </source>
</evidence>
<accession>A0A9D4FFH3</accession>
<dbReference type="AlphaFoldDB" id="A0A9D4FFH3"/>
<reference evidence="2" key="2">
    <citation type="submission" date="2020-11" db="EMBL/GenBank/DDBJ databases">
        <authorList>
            <person name="McCartney M.A."/>
            <person name="Auch B."/>
            <person name="Kono T."/>
            <person name="Mallez S."/>
            <person name="Becker A."/>
            <person name="Gohl D.M."/>
            <person name="Silverstein K.A.T."/>
            <person name="Koren S."/>
            <person name="Bechman K.B."/>
            <person name="Herman A."/>
            <person name="Abrahante J.E."/>
            <person name="Garbe J."/>
        </authorList>
    </citation>
    <scope>NUCLEOTIDE SEQUENCE</scope>
    <source>
        <strain evidence="2">Duluth1</strain>
        <tissue evidence="2">Whole animal</tissue>
    </source>
</reference>
<keyword evidence="3" id="KW-1185">Reference proteome</keyword>
<protein>
    <submittedName>
        <fullName evidence="2">Uncharacterized protein</fullName>
    </submittedName>
</protein>
<name>A0A9D4FFH3_DREPO</name>